<sequence>MTRRLTSWIDSANTADTDFPLNNLPCGAFSTDDGPARCGVAIGDRILDVATLEETGALAFGGALQTGNWTRFMGLGPAAWDALRSTLTTALGEGGDTALAAHLVPQAAARMHLPFRVSEFTDFYASRHHATNVGTMFRGAENALPPNWLHIPIGYNGRASSVVVSGTDIIRPHGQLKGPNDDAPRFGPSQRFDIELELGAIVGQPSNRPISVAEADANIFGYVLLNDWSARDIQAWEYQPLGPFQAKATATSISPWIVTAAALQPFRTSTPERAVPLLDYLAEPGPMLYDIHLAVGLTPQNGTETIIARTNYSEMYYSSAQQLAHHTTSGCPMRVGDLLGSGTISGPDRDNRGSLLELSWGGKEPLTLPDGTTRSFIEDGDTLTLYGHAQAPDHRIGFGSCTGRILPARS</sequence>
<dbReference type="GO" id="GO:0006559">
    <property type="term" value="P:L-phenylalanine catabolic process"/>
    <property type="evidence" value="ECO:0007669"/>
    <property type="project" value="UniProtKB-UniPathway"/>
</dbReference>
<dbReference type="PANTHER" id="PTHR43069:SF2">
    <property type="entry name" value="FUMARYLACETOACETASE"/>
    <property type="match status" value="1"/>
</dbReference>
<dbReference type="PANTHER" id="PTHR43069">
    <property type="entry name" value="FUMARYLACETOACETASE"/>
    <property type="match status" value="1"/>
</dbReference>
<evidence type="ECO:0000256" key="4">
    <source>
        <dbReference type="ARBA" id="ARBA00012094"/>
    </source>
</evidence>
<evidence type="ECO:0000256" key="7">
    <source>
        <dbReference type="ARBA" id="ARBA00022837"/>
    </source>
</evidence>
<dbReference type="GO" id="GO:0004334">
    <property type="term" value="F:fumarylacetoacetase activity"/>
    <property type="evidence" value="ECO:0007669"/>
    <property type="project" value="UniProtKB-EC"/>
</dbReference>
<dbReference type="InterPro" id="IPR011234">
    <property type="entry name" value="Fumarylacetoacetase-like_C"/>
</dbReference>
<comment type="cofactor">
    <cofactor evidence="1 13">
        <name>Ca(2+)</name>
        <dbReference type="ChEBI" id="CHEBI:29108"/>
    </cofactor>
</comment>
<feature type="binding site" evidence="13">
    <location>
        <position position="197"/>
    </location>
    <ligand>
        <name>Ca(2+)</name>
        <dbReference type="ChEBI" id="CHEBI:29108"/>
    </ligand>
</feature>
<protein>
    <recommendedName>
        <fullName evidence="4">fumarylacetoacetase</fullName>
        <ecNumber evidence="4">3.7.1.2</ecNumber>
    </recommendedName>
</protein>
<keyword evidence="8 13" id="KW-0460">Magnesium</keyword>
<feature type="binding site" evidence="12">
    <location>
        <position position="238"/>
    </location>
    <ligand>
        <name>substrate</name>
    </ligand>
</feature>
<evidence type="ECO:0000256" key="3">
    <source>
        <dbReference type="ARBA" id="ARBA00004782"/>
    </source>
</evidence>
<proteinExistence type="predicted"/>
<evidence type="ECO:0000256" key="8">
    <source>
        <dbReference type="ARBA" id="ARBA00022842"/>
    </source>
</evidence>
<name>A0A0L1JKQ9_9RHOB</name>
<evidence type="ECO:0000256" key="12">
    <source>
        <dbReference type="PIRSR" id="PIRSR605959-2"/>
    </source>
</evidence>
<evidence type="ECO:0000259" key="14">
    <source>
        <dbReference type="Pfam" id="PF01557"/>
    </source>
</evidence>
<evidence type="ECO:0000313" key="17">
    <source>
        <dbReference type="Proteomes" id="UP000036938"/>
    </source>
</evidence>
<dbReference type="InterPro" id="IPR036663">
    <property type="entry name" value="Fumarylacetoacetase_C_sf"/>
</dbReference>
<dbReference type="SUPFAM" id="SSF56529">
    <property type="entry name" value="FAH"/>
    <property type="match status" value="1"/>
</dbReference>
<dbReference type="NCBIfam" id="TIGR01266">
    <property type="entry name" value="fum_ac_acetase"/>
    <property type="match status" value="1"/>
</dbReference>
<comment type="cofactor">
    <cofactor evidence="2 13">
        <name>Mg(2+)</name>
        <dbReference type="ChEBI" id="CHEBI:18420"/>
    </cofactor>
</comment>
<evidence type="ECO:0000256" key="2">
    <source>
        <dbReference type="ARBA" id="ARBA00001946"/>
    </source>
</evidence>
<keyword evidence="6" id="KW-0378">Hydrolase</keyword>
<dbReference type="EC" id="3.7.1.2" evidence="4"/>
<dbReference type="EMBL" id="AQQZ01000009">
    <property type="protein sequence ID" value="KNG92340.1"/>
    <property type="molecule type" value="Genomic_DNA"/>
</dbReference>
<evidence type="ECO:0000256" key="13">
    <source>
        <dbReference type="PIRSR" id="PIRSR605959-3"/>
    </source>
</evidence>
<gene>
    <name evidence="16" type="ORF">ATO11_17115</name>
</gene>
<evidence type="ECO:0000256" key="6">
    <source>
        <dbReference type="ARBA" id="ARBA00022801"/>
    </source>
</evidence>
<keyword evidence="9" id="KW-0828">Tyrosine catabolism</keyword>
<evidence type="ECO:0000256" key="1">
    <source>
        <dbReference type="ARBA" id="ARBA00001913"/>
    </source>
</evidence>
<dbReference type="Gene3D" id="2.30.30.230">
    <property type="entry name" value="Fumarylacetoacetase, N-terminal domain"/>
    <property type="match status" value="1"/>
</dbReference>
<dbReference type="GO" id="GO:0006572">
    <property type="term" value="P:L-tyrosine catabolic process"/>
    <property type="evidence" value="ECO:0007669"/>
    <property type="project" value="UniProtKB-KW"/>
</dbReference>
<keyword evidence="17" id="KW-1185">Reference proteome</keyword>
<dbReference type="InterPro" id="IPR036462">
    <property type="entry name" value="Fumarylacetoacetase_N_sf"/>
</dbReference>
<feature type="domain" description="Fumarylacetoacetase-like C-terminal" evidence="14">
    <location>
        <begin position="120"/>
        <end position="404"/>
    </location>
</feature>
<evidence type="ECO:0000313" key="16">
    <source>
        <dbReference type="EMBL" id="KNG92340.1"/>
    </source>
</evidence>
<feature type="binding site" evidence="13">
    <location>
        <position position="122"/>
    </location>
    <ligand>
        <name>Ca(2+)</name>
        <dbReference type="ChEBI" id="CHEBI:29108"/>
    </ligand>
</feature>
<dbReference type="OrthoDB" id="3766879at2"/>
<comment type="caution">
    <text evidence="16">The sequence shown here is derived from an EMBL/GenBank/DDBJ whole genome shotgun (WGS) entry which is preliminary data.</text>
</comment>
<dbReference type="GO" id="GO:1902000">
    <property type="term" value="P:homogentisate catabolic process"/>
    <property type="evidence" value="ECO:0007669"/>
    <property type="project" value="TreeGrafter"/>
</dbReference>
<feature type="binding site" evidence="13">
    <location>
        <position position="227"/>
    </location>
    <ligand>
        <name>Ca(2+)</name>
        <dbReference type="ChEBI" id="CHEBI:29108"/>
    </ligand>
</feature>
<feature type="domain" description="Fumarylacetoacetase N-terminal" evidence="15">
    <location>
        <begin position="22"/>
        <end position="114"/>
    </location>
</feature>
<feature type="binding site" evidence="13">
    <location>
        <position position="195"/>
    </location>
    <ligand>
        <name>Ca(2+)</name>
        <dbReference type="ChEBI" id="CHEBI:29108"/>
    </ligand>
</feature>
<feature type="binding site" evidence="13">
    <location>
        <position position="227"/>
    </location>
    <ligand>
        <name>Mg(2+)</name>
        <dbReference type="ChEBI" id="CHEBI:18420"/>
    </ligand>
</feature>
<dbReference type="Pfam" id="PF01557">
    <property type="entry name" value="FAA_hydrolase"/>
    <property type="match status" value="1"/>
</dbReference>
<dbReference type="GO" id="GO:0046872">
    <property type="term" value="F:metal ion binding"/>
    <property type="evidence" value="ECO:0007669"/>
    <property type="project" value="UniProtKB-KW"/>
</dbReference>
<reference evidence="16 17" key="1">
    <citation type="journal article" date="2015" name="Int. J. Syst. Evol. Microbiol.">
        <title>Aestuariivita atlantica sp. nov., isolated from deep sea sediment of the Atlantic Ocean.</title>
        <authorList>
            <person name="Li G."/>
            <person name="Lai Q."/>
            <person name="Du Y."/>
            <person name="Liu X."/>
            <person name="Sun F."/>
            <person name="Shao Z."/>
        </authorList>
    </citation>
    <scope>NUCLEOTIDE SEQUENCE [LARGE SCALE GENOMIC DNA]</scope>
    <source>
        <strain evidence="16 17">22II-S11-z3</strain>
    </source>
</reference>
<evidence type="ECO:0000256" key="9">
    <source>
        <dbReference type="ARBA" id="ARBA00022878"/>
    </source>
</evidence>
<dbReference type="InterPro" id="IPR005959">
    <property type="entry name" value="Fumarylacetoacetase"/>
</dbReference>
<dbReference type="Proteomes" id="UP000036938">
    <property type="component" value="Unassembled WGS sequence"/>
</dbReference>
<evidence type="ECO:0000256" key="10">
    <source>
        <dbReference type="ARBA" id="ARBA00023232"/>
    </source>
</evidence>
<feature type="active site" description="Proton acceptor" evidence="11">
    <location>
        <position position="129"/>
    </location>
</feature>
<keyword evidence="10" id="KW-0585">Phenylalanine catabolism</keyword>
<dbReference type="InterPro" id="IPR015377">
    <property type="entry name" value="Fumarylacetoacetase_N"/>
</dbReference>
<feature type="binding site" evidence="12">
    <location>
        <position position="234"/>
    </location>
    <ligand>
        <name>substrate</name>
    </ligand>
</feature>
<feature type="binding site" evidence="13">
    <location>
        <position position="247"/>
    </location>
    <ligand>
        <name>Mg(2+)</name>
        <dbReference type="ChEBI" id="CHEBI:18420"/>
    </ligand>
</feature>
<feature type="binding site" evidence="12">
    <location>
        <position position="138"/>
    </location>
    <ligand>
        <name>substrate</name>
    </ligand>
</feature>
<dbReference type="STRING" id="1317121.ATO11_17115"/>
<dbReference type="AlphaFoldDB" id="A0A0L1JKQ9"/>
<dbReference type="UniPathway" id="UPA00139">
    <property type="reaction ID" value="UER00341"/>
</dbReference>
<organism evidence="16 17">
    <name type="scientific">Pseudaestuariivita atlantica</name>
    <dbReference type="NCBI Taxonomy" id="1317121"/>
    <lineage>
        <taxon>Bacteria</taxon>
        <taxon>Pseudomonadati</taxon>
        <taxon>Pseudomonadota</taxon>
        <taxon>Alphaproteobacteria</taxon>
        <taxon>Rhodobacterales</taxon>
        <taxon>Paracoccaceae</taxon>
        <taxon>Pseudaestuariivita</taxon>
    </lineage>
</organism>
<dbReference type="Gene3D" id="3.90.850.10">
    <property type="entry name" value="Fumarylacetoacetase-like, C-terminal domain"/>
    <property type="match status" value="1"/>
</dbReference>
<feature type="binding site" evidence="12">
    <location>
        <position position="124"/>
    </location>
    <ligand>
        <name>substrate</name>
    </ligand>
</feature>
<dbReference type="SUPFAM" id="SSF63433">
    <property type="entry name" value="Fumarylacetoacetate hydrolase, FAH, N-terminal domain"/>
    <property type="match status" value="1"/>
</dbReference>
<keyword evidence="5 13" id="KW-0479">Metal-binding</keyword>
<dbReference type="Pfam" id="PF09298">
    <property type="entry name" value="FAA_hydrolase_N"/>
    <property type="match status" value="1"/>
</dbReference>
<evidence type="ECO:0000256" key="11">
    <source>
        <dbReference type="PIRSR" id="PIRSR605959-1"/>
    </source>
</evidence>
<comment type="pathway">
    <text evidence="3">Amino-acid degradation; L-phenylalanine degradation; acetoacetate and fumarate from L-phenylalanine: step 6/6.</text>
</comment>
<accession>A0A0L1JKQ9</accession>
<feature type="binding site" evidence="12">
    <location>
        <position position="343"/>
    </location>
    <ligand>
        <name>substrate</name>
    </ligand>
</feature>
<keyword evidence="7 13" id="KW-0106">Calcium</keyword>
<feature type="binding site" evidence="13">
    <location>
        <position position="251"/>
    </location>
    <ligand>
        <name>Mg(2+)</name>
        <dbReference type="ChEBI" id="CHEBI:18420"/>
    </ligand>
</feature>
<dbReference type="PATRIC" id="fig|1317121.7.peg.4156"/>
<dbReference type="RefSeq" id="WP_050532138.1">
    <property type="nucleotide sequence ID" value="NZ_AQQZ01000009.1"/>
</dbReference>
<evidence type="ECO:0000259" key="15">
    <source>
        <dbReference type="Pfam" id="PF09298"/>
    </source>
</evidence>
<evidence type="ECO:0000256" key="5">
    <source>
        <dbReference type="ARBA" id="ARBA00022723"/>
    </source>
</evidence>